<evidence type="ECO:0000256" key="1">
    <source>
        <dbReference type="SAM" id="MobiDB-lite"/>
    </source>
</evidence>
<accession>A0A286UHK9</accession>
<dbReference type="PANTHER" id="PTHR12083:SF9">
    <property type="entry name" value="BIFUNCTIONAL POLYNUCLEOTIDE PHOSPHATASE_KINASE"/>
    <property type="match status" value="1"/>
</dbReference>
<dbReference type="NCBIfam" id="TIGR01662">
    <property type="entry name" value="HAD-SF-IIIA"/>
    <property type="match status" value="1"/>
</dbReference>
<gene>
    <name evidence="2" type="ORF">PNOK_0596400</name>
</gene>
<protein>
    <submittedName>
        <fullName evidence="2">PNK3P-domain-containing</fullName>
    </submittedName>
</protein>
<reference evidence="2 3" key="1">
    <citation type="journal article" date="2017" name="Mol. Ecol.">
        <title>Comparative and population genomic landscape of Phellinus noxius: A hypervariable fungus causing root rot in trees.</title>
        <authorList>
            <person name="Chung C.L."/>
            <person name="Lee T.J."/>
            <person name="Akiba M."/>
            <person name="Lee H.H."/>
            <person name="Kuo T.H."/>
            <person name="Liu D."/>
            <person name="Ke H.M."/>
            <person name="Yokoi T."/>
            <person name="Roa M.B."/>
            <person name="Lu M.J."/>
            <person name="Chang Y.Y."/>
            <person name="Ann P.J."/>
            <person name="Tsai J.N."/>
            <person name="Chen C.Y."/>
            <person name="Tzean S.S."/>
            <person name="Ota Y."/>
            <person name="Hattori T."/>
            <person name="Sahashi N."/>
            <person name="Liou R.F."/>
            <person name="Kikuchi T."/>
            <person name="Tsai I.J."/>
        </authorList>
    </citation>
    <scope>NUCLEOTIDE SEQUENCE [LARGE SCALE GENOMIC DNA]</scope>
    <source>
        <strain evidence="2 3">FFPRI411160</strain>
    </source>
</reference>
<dbReference type="GO" id="GO:0003690">
    <property type="term" value="F:double-stranded DNA binding"/>
    <property type="evidence" value="ECO:0007669"/>
    <property type="project" value="TreeGrafter"/>
</dbReference>
<dbReference type="PANTHER" id="PTHR12083">
    <property type="entry name" value="BIFUNCTIONAL POLYNUCLEOTIDE PHOSPHATASE/KINASE"/>
    <property type="match status" value="1"/>
</dbReference>
<dbReference type="SUPFAM" id="SSF52540">
    <property type="entry name" value="P-loop containing nucleoside triphosphate hydrolases"/>
    <property type="match status" value="1"/>
</dbReference>
<dbReference type="InterPro" id="IPR013954">
    <property type="entry name" value="PNK3P"/>
</dbReference>
<evidence type="ECO:0000313" key="2">
    <source>
        <dbReference type="EMBL" id="PAV19120.1"/>
    </source>
</evidence>
<dbReference type="FunCoup" id="A0A286UHK9">
    <property type="interactions" value="156"/>
</dbReference>
<organism evidence="2 3">
    <name type="scientific">Pyrrhoderma noxium</name>
    <dbReference type="NCBI Taxonomy" id="2282107"/>
    <lineage>
        <taxon>Eukaryota</taxon>
        <taxon>Fungi</taxon>
        <taxon>Dikarya</taxon>
        <taxon>Basidiomycota</taxon>
        <taxon>Agaricomycotina</taxon>
        <taxon>Agaricomycetes</taxon>
        <taxon>Hymenochaetales</taxon>
        <taxon>Hymenochaetaceae</taxon>
        <taxon>Pyrrhoderma</taxon>
    </lineage>
</organism>
<dbReference type="EMBL" id="NBII01000005">
    <property type="protein sequence ID" value="PAV19120.1"/>
    <property type="molecule type" value="Genomic_DNA"/>
</dbReference>
<evidence type="ECO:0000313" key="3">
    <source>
        <dbReference type="Proteomes" id="UP000217199"/>
    </source>
</evidence>
<dbReference type="STRING" id="2282107.A0A286UHK9"/>
<dbReference type="AlphaFoldDB" id="A0A286UHK9"/>
<dbReference type="NCBIfam" id="TIGR01664">
    <property type="entry name" value="DNA-3'-Pase"/>
    <property type="match status" value="1"/>
</dbReference>
<dbReference type="InterPro" id="IPR023214">
    <property type="entry name" value="HAD_sf"/>
</dbReference>
<keyword evidence="3" id="KW-1185">Reference proteome</keyword>
<dbReference type="GO" id="GO:0046403">
    <property type="term" value="F:polynucleotide 3'-phosphatase activity"/>
    <property type="evidence" value="ECO:0007669"/>
    <property type="project" value="TreeGrafter"/>
</dbReference>
<dbReference type="Pfam" id="PF13671">
    <property type="entry name" value="AAA_33"/>
    <property type="match status" value="2"/>
</dbReference>
<dbReference type="InterPro" id="IPR036412">
    <property type="entry name" value="HAD-like_sf"/>
</dbReference>
<dbReference type="SUPFAM" id="SSF56784">
    <property type="entry name" value="HAD-like"/>
    <property type="match status" value="1"/>
</dbReference>
<dbReference type="InterPro" id="IPR006549">
    <property type="entry name" value="HAD-SF_hydro_IIIA"/>
</dbReference>
<dbReference type="OrthoDB" id="19045at2759"/>
<dbReference type="FunFam" id="3.40.50.300:FF:000737">
    <property type="entry name" value="Bifunctional polynucleotide phosphatase/kinase"/>
    <property type="match status" value="1"/>
</dbReference>
<proteinExistence type="predicted"/>
<feature type="compositionally biased region" description="Basic and acidic residues" evidence="1">
    <location>
        <begin position="15"/>
        <end position="26"/>
    </location>
</feature>
<dbReference type="Proteomes" id="UP000217199">
    <property type="component" value="Unassembled WGS sequence"/>
</dbReference>
<dbReference type="InterPro" id="IPR006551">
    <property type="entry name" value="Polynucleotide_phosphatase"/>
</dbReference>
<comment type="caution">
    <text evidence="2">The sequence shown here is derived from an EMBL/GenBank/DDBJ whole genome shotgun (WGS) entry which is preliminary data.</text>
</comment>
<dbReference type="Gene3D" id="3.40.50.1000">
    <property type="entry name" value="HAD superfamily/HAD-like"/>
    <property type="match status" value="1"/>
</dbReference>
<dbReference type="InterPro" id="IPR027417">
    <property type="entry name" value="P-loop_NTPase"/>
</dbReference>
<sequence length="434" mass="49297">MSSSSKGNKSKGKRILSDTEDTLKAEPPKKKVFPIFNKSSGSQVSEDSSFMWKRHAILTSTCLYGSNLSPKLRSKIAAFDLDGTVIKWDPSGKDASFEYWNTKVPRMLKDVHDQGYSVVFFSNQNVHEKKLLIWKQKISSLARALHEVPFTLFAATAKDGFRKPMPGMWLALEKIAQESGAQIDRDNSFFVGDAAGRKGDFSGTDRKFAENLRLRFLTPEEHFLQQKPKEYTLQGTHISKLVPTTNKVDDPKEEEPPIPQNKNIAELVLFVGSPASGKTTFYQKHFDPAGYIHVNQDKLGTRPKCLKLAEEQLKNGISCVIDNTNRDKKTRELYVRLAKSIGVPIRCFAFKTPKELAWHNNLYRSYCLPFLSPSPETNKKIVPYGAILGFESAYEEPSTEEGFDEVRSIEWEPDFGDDPEKERLWNMWLQIDGK</sequence>
<feature type="region of interest" description="Disordered" evidence="1">
    <location>
        <begin position="1"/>
        <end position="26"/>
    </location>
</feature>
<dbReference type="GO" id="GO:0046404">
    <property type="term" value="F:ATP-dependent polydeoxyribonucleotide 5'-hydroxyl-kinase activity"/>
    <property type="evidence" value="ECO:0007669"/>
    <property type="project" value="TreeGrafter"/>
</dbReference>
<dbReference type="InParanoid" id="A0A286UHK9"/>
<dbReference type="Gene3D" id="3.40.50.300">
    <property type="entry name" value="P-loop containing nucleotide triphosphate hydrolases"/>
    <property type="match status" value="1"/>
</dbReference>
<dbReference type="Pfam" id="PF08645">
    <property type="entry name" value="PNK3P"/>
    <property type="match status" value="1"/>
</dbReference>
<name>A0A286UHK9_9AGAM</name>
<dbReference type="GO" id="GO:0006281">
    <property type="term" value="P:DNA repair"/>
    <property type="evidence" value="ECO:0007669"/>
    <property type="project" value="TreeGrafter"/>
</dbReference>